<keyword evidence="4" id="KW-0862">Zinc</keyword>
<dbReference type="SUPFAM" id="SSF53098">
    <property type="entry name" value="Ribonuclease H-like"/>
    <property type="match status" value="1"/>
</dbReference>
<keyword evidence="2" id="KW-0479">Metal-binding</keyword>
<dbReference type="GO" id="GO:0016874">
    <property type="term" value="F:ligase activity"/>
    <property type="evidence" value="ECO:0007669"/>
    <property type="project" value="UniProtKB-KW"/>
</dbReference>
<keyword evidence="7" id="KW-0804">Transcription</keyword>
<accession>A0ABQ8KZC8</accession>
<reference evidence="11 12" key="1">
    <citation type="submission" date="2022-01" db="EMBL/GenBank/DDBJ databases">
        <title>A high-quality chromosome-level genome assembly of rohu carp, Labeo rohita.</title>
        <authorList>
            <person name="Arick M.A. II"/>
            <person name="Hsu C.-Y."/>
            <person name="Magbanua Z."/>
            <person name="Pechanova O."/>
            <person name="Grover C."/>
            <person name="Miller E."/>
            <person name="Thrash A."/>
            <person name="Ezzel L."/>
            <person name="Alam S."/>
            <person name="Benzie J."/>
            <person name="Hamilton M."/>
            <person name="Karsi A."/>
            <person name="Lawrence M.L."/>
            <person name="Peterson D.G."/>
        </authorList>
    </citation>
    <scope>NUCLEOTIDE SEQUENCE [LARGE SCALE GENOMIC DNA]</scope>
    <source>
        <strain evidence="12">BAU-BD-2019</strain>
        <tissue evidence="11">Blood</tissue>
    </source>
</reference>
<dbReference type="SUPFAM" id="SSF140996">
    <property type="entry name" value="Hermes dimerisation domain"/>
    <property type="match status" value="1"/>
</dbReference>
<gene>
    <name evidence="11" type="ORF">H4Q32_030559</name>
</gene>
<dbReference type="SMART" id="SM00614">
    <property type="entry name" value="ZnF_BED"/>
    <property type="match status" value="1"/>
</dbReference>
<evidence type="ECO:0000256" key="6">
    <source>
        <dbReference type="ARBA" id="ARBA00023125"/>
    </source>
</evidence>
<keyword evidence="3" id="KW-0863">Zinc-finger</keyword>
<dbReference type="InterPro" id="IPR036236">
    <property type="entry name" value="Znf_C2H2_sf"/>
</dbReference>
<comment type="subcellular location">
    <subcellularLocation>
        <location evidence="1">Nucleus</location>
    </subcellularLocation>
</comment>
<feature type="domain" description="HAT C-terminal dimerisation" evidence="10">
    <location>
        <begin position="547"/>
        <end position="619"/>
    </location>
</feature>
<keyword evidence="5" id="KW-0805">Transcription regulation</keyword>
<dbReference type="Pfam" id="PF02892">
    <property type="entry name" value="zf-BED"/>
    <property type="match status" value="1"/>
</dbReference>
<evidence type="ECO:0000256" key="8">
    <source>
        <dbReference type="ARBA" id="ARBA00023242"/>
    </source>
</evidence>
<dbReference type="InterPro" id="IPR052035">
    <property type="entry name" value="ZnF_BED_domain_contain"/>
</dbReference>
<dbReference type="SUPFAM" id="SSF57667">
    <property type="entry name" value="beta-beta-alpha zinc fingers"/>
    <property type="match status" value="1"/>
</dbReference>
<dbReference type="PANTHER" id="PTHR46481:SF4">
    <property type="entry name" value="ZINC FINGER BED DOMAIN-CONTAINING PROTEIN 4"/>
    <property type="match status" value="1"/>
</dbReference>
<evidence type="ECO:0000256" key="1">
    <source>
        <dbReference type="ARBA" id="ARBA00004123"/>
    </source>
</evidence>
<dbReference type="EMBL" id="JACTAM010002737">
    <property type="protein sequence ID" value="KAI2643809.1"/>
    <property type="molecule type" value="Genomic_DNA"/>
</dbReference>
<keyword evidence="8" id="KW-0539">Nucleus</keyword>
<evidence type="ECO:0000256" key="7">
    <source>
        <dbReference type="ARBA" id="ARBA00023163"/>
    </source>
</evidence>
<dbReference type="Pfam" id="PF05699">
    <property type="entry name" value="Dimer_Tnp_hAT"/>
    <property type="match status" value="1"/>
</dbReference>
<dbReference type="InterPro" id="IPR008906">
    <property type="entry name" value="HATC_C_dom"/>
</dbReference>
<comment type="caution">
    <text evidence="11">The sequence shown here is derived from an EMBL/GenBank/DDBJ whole genome shotgun (WGS) entry which is preliminary data.</text>
</comment>
<dbReference type="InterPro" id="IPR012337">
    <property type="entry name" value="RNaseH-like_sf"/>
</dbReference>
<dbReference type="Proteomes" id="UP000830375">
    <property type="component" value="Unassembled WGS sequence"/>
</dbReference>
<evidence type="ECO:0000256" key="2">
    <source>
        <dbReference type="ARBA" id="ARBA00022723"/>
    </source>
</evidence>
<evidence type="ECO:0000313" key="12">
    <source>
        <dbReference type="Proteomes" id="UP000830375"/>
    </source>
</evidence>
<dbReference type="PANTHER" id="PTHR46481">
    <property type="entry name" value="ZINC FINGER BED DOMAIN-CONTAINING PROTEIN 4"/>
    <property type="match status" value="1"/>
</dbReference>
<evidence type="ECO:0000259" key="9">
    <source>
        <dbReference type="Pfam" id="PF02892"/>
    </source>
</evidence>
<dbReference type="InterPro" id="IPR003656">
    <property type="entry name" value="Znf_BED"/>
</dbReference>
<keyword evidence="6" id="KW-0238">DNA-binding</keyword>
<evidence type="ECO:0000256" key="5">
    <source>
        <dbReference type="ARBA" id="ARBA00023015"/>
    </source>
</evidence>
<proteinExistence type="predicted"/>
<keyword evidence="11" id="KW-0436">Ligase</keyword>
<evidence type="ECO:0000313" key="11">
    <source>
        <dbReference type="EMBL" id="KAI2643809.1"/>
    </source>
</evidence>
<protein>
    <submittedName>
        <fullName evidence="11">E3 SUMO-protein ligase ZBED1</fullName>
    </submittedName>
</protein>
<evidence type="ECO:0000259" key="10">
    <source>
        <dbReference type="Pfam" id="PF05699"/>
    </source>
</evidence>
<sequence length="622" mass="70065">MAASHSIEIADPPDIFKSPVWEHFGFPVEYRNGIPVVDKAHTICCNCFTKLTYTTGNTSNMQAHLRRHHPNIDISGTRKKPQKQETFPTAFRMKLQANADHAQTITKAIGVFMALDMRRFSVVENDGFTHLLSVLEPRYQLPSRPHFSQNLLPQLYSEVRAKLVEDLSNAKFIALTTDGWTSRATQSFMTITAHYITDNWVIKNPVLQTRAVYESQTSDHLSEILQAAVAEWKIKRENATIPVTTDNAKNIVNAVEVAGFSPNIRCFAHTVNLASQKGMGVNQMTRLLGRVRKVVTFFHRSTTAAAVLKDKQEMLHLPPHKLIQDVSTRWNSSYDMLARYLEQQAAVFSALTDRSIKRNIKDIVTLSDEDVKLAEDIIQVLKPMKMVTTLLSTEQLPTVSMIMPLKHTILESMKVSDTDTTVVKDVKHGIVSDIINRYPESDSILVQFLHMSTALDPRFKSLPFLDETMRSNIFNSLMEKIMEYHPQQAQVSDEQLDMAFISGDPPAKKAPISELFGKLFPVEPSTPTPKSPSQMVKEEVACYRQVPTLPVESNPLAWWKDNESQFPHVAKLAMCYLGVPATSVPSERVFSTAGDIVTAQRSSLSPENVDIMVFLKKNLKLN</sequence>
<name>A0ABQ8KZC8_LABRO</name>
<evidence type="ECO:0000256" key="4">
    <source>
        <dbReference type="ARBA" id="ARBA00022833"/>
    </source>
</evidence>
<feature type="domain" description="BED-type" evidence="9">
    <location>
        <begin position="18"/>
        <end position="70"/>
    </location>
</feature>
<organism evidence="11 12">
    <name type="scientific">Labeo rohita</name>
    <name type="common">Indian major carp</name>
    <name type="synonym">Cyprinus rohita</name>
    <dbReference type="NCBI Taxonomy" id="84645"/>
    <lineage>
        <taxon>Eukaryota</taxon>
        <taxon>Metazoa</taxon>
        <taxon>Chordata</taxon>
        <taxon>Craniata</taxon>
        <taxon>Vertebrata</taxon>
        <taxon>Euteleostomi</taxon>
        <taxon>Actinopterygii</taxon>
        <taxon>Neopterygii</taxon>
        <taxon>Teleostei</taxon>
        <taxon>Ostariophysi</taxon>
        <taxon>Cypriniformes</taxon>
        <taxon>Cyprinidae</taxon>
        <taxon>Labeoninae</taxon>
        <taxon>Labeonini</taxon>
        <taxon>Labeo</taxon>
    </lineage>
</organism>
<keyword evidence="12" id="KW-1185">Reference proteome</keyword>
<evidence type="ECO:0000256" key="3">
    <source>
        <dbReference type="ARBA" id="ARBA00022771"/>
    </source>
</evidence>